<sequence length="141" mass="15727">MLSTILRIHYTAHKVAYPSPTAHFPFPISHFLVQLQQLDLIMSTGILNWAAKVEASQSFTDFYSTVTYHDNVRPGVEDLIVLGPEKSCKLSDCSLLIPATFTSAYSPRKPKPTPKPLPPPKAPPANEPNETRRIKLALRMC</sequence>
<protein>
    <submittedName>
        <fullName evidence="2">Uncharacterized protein</fullName>
    </submittedName>
</protein>
<dbReference type="EMBL" id="JBJUIK010000016">
    <property type="protein sequence ID" value="KAL3500906.1"/>
    <property type="molecule type" value="Genomic_DNA"/>
</dbReference>
<name>A0ABD2Y2D4_9GENT</name>
<evidence type="ECO:0000313" key="3">
    <source>
        <dbReference type="Proteomes" id="UP001630127"/>
    </source>
</evidence>
<reference evidence="2 3" key="1">
    <citation type="submission" date="2024-11" db="EMBL/GenBank/DDBJ databases">
        <title>A near-complete genome assembly of Cinchona calisaya.</title>
        <authorList>
            <person name="Lian D.C."/>
            <person name="Zhao X.W."/>
            <person name="Wei L."/>
        </authorList>
    </citation>
    <scope>NUCLEOTIDE SEQUENCE [LARGE SCALE GENOMIC DNA]</scope>
    <source>
        <tissue evidence="2">Nenye</tissue>
    </source>
</reference>
<proteinExistence type="predicted"/>
<feature type="compositionally biased region" description="Pro residues" evidence="1">
    <location>
        <begin position="113"/>
        <end position="126"/>
    </location>
</feature>
<comment type="caution">
    <text evidence="2">The sequence shown here is derived from an EMBL/GenBank/DDBJ whole genome shotgun (WGS) entry which is preliminary data.</text>
</comment>
<evidence type="ECO:0000313" key="2">
    <source>
        <dbReference type="EMBL" id="KAL3500906.1"/>
    </source>
</evidence>
<gene>
    <name evidence="2" type="ORF">ACH5RR_039999</name>
</gene>
<dbReference type="Proteomes" id="UP001630127">
    <property type="component" value="Unassembled WGS sequence"/>
</dbReference>
<feature type="region of interest" description="Disordered" evidence="1">
    <location>
        <begin position="103"/>
        <end position="132"/>
    </location>
</feature>
<accession>A0ABD2Y2D4</accession>
<dbReference type="AlphaFoldDB" id="A0ABD2Y2D4"/>
<organism evidence="2 3">
    <name type="scientific">Cinchona calisaya</name>
    <dbReference type="NCBI Taxonomy" id="153742"/>
    <lineage>
        <taxon>Eukaryota</taxon>
        <taxon>Viridiplantae</taxon>
        <taxon>Streptophyta</taxon>
        <taxon>Embryophyta</taxon>
        <taxon>Tracheophyta</taxon>
        <taxon>Spermatophyta</taxon>
        <taxon>Magnoliopsida</taxon>
        <taxon>eudicotyledons</taxon>
        <taxon>Gunneridae</taxon>
        <taxon>Pentapetalae</taxon>
        <taxon>asterids</taxon>
        <taxon>lamiids</taxon>
        <taxon>Gentianales</taxon>
        <taxon>Rubiaceae</taxon>
        <taxon>Cinchonoideae</taxon>
        <taxon>Cinchoneae</taxon>
        <taxon>Cinchona</taxon>
    </lineage>
</organism>
<evidence type="ECO:0000256" key="1">
    <source>
        <dbReference type="SAM" id="MobiDB-lite"/>
    </source>
</evidence>
<keyword evidence="3" id="KW-1185">Reference proteome</keyword>